<dbReference type="SUPFAM" id="SSF63748">
    <property type="entry name" value="Tudor/PWWP/MBT"/>
    <property type="match status" value="1"/>
</dbReference>
<dbReference type="PANTHER" id="PTHR39267">
    <property type="entry name" value="SURVIVAL MOTOR NEURON-LIKE PROTEIN 1"/>
    <property type="match status" value="1"/>
</dbReference>
<dbReference type="Pfam" id="PF20636">
    <property type="entry name" value="SMN_G2-BD"/>
    <property type="match status" value="1"/>
</dbReference>
<dbReference type="GO" id="GO:0015030">
    <property type="term" value="C:Cajal body"/>
    <property type="evidence" value="ECO:0007669"/>
    <property type="project" value="UniProtKB-SubCell"/>
</dbReference>
<feature type="compositionally biased region" description="Low complexity" evidence="9">
    <location>
        <begin position="152"/>
        <end position="161"/>
    </location>
</feature>
<feature type="compositionally biased region" description="Pro residues" evidence="9">
    <location>
        <begin position="140"/>
        <end position="151"/>
    </location>
</feature>
<dbReference type="InterPro" id="IPR040424">
    <property type="entry name" value="Smn1"/>
</dbReference>
<keyword evidence="12" id="KW-1185">Reference proteome</keyword>
<dbReference type="Pfam" id="PF06003">
    <property type="entry name" value="SMN_Tudor"/>
    <property type="match status" value="1"/>
</dbReference>
<dbReference type="InterPro" id="IPR047298">
    <property type="entry name" value="Tudor_SMN_eumet"/>
</dbReference>
<dbReference type="EMBL" id="ASGP02000005">
    <property type="protein sequence ID" value="KAH9505820.1"/>
    <property type="molecule type" value="Genomic_DNA"/>
</dbReference>
<dbReference type="GO" id="GO:0097504">
    <property type="term" value="C:Gemini of Cajal bodies"/>
    <property type="evidence" value="ECO:0007669"/>
    <property type="project" value="UniProtKB-SubCell"/>
</dbReference>
<accession>A0A922HTP2</accession>
<evidence type="ECO:0000313" key="12">
    <source>
        <dbReference type="Proteomes" id="UP000790347"/>
    </source>
</evidence>
<dbReference type="InterPro" id="IPR010304">
    <property type="entry name" value="SMN_Tudor"/>
</dbReference>
<dbReference type="Proteomes" id="UP000790347">
    <property type="component" value="Unassembled WGS sequence"/>
</dbReference>
<keyword evidence="7" id="KW-0539">Nucleus</keyword>
<evidence type="ECO:0000256" key="9">
    <source>
        <dbReference type="SAM" id="MobiDB-lite"/>
    </source>
</evidence>
<reference evidence="11" key="1">
    <citation type="submission" date="2013-05" db="EMBL/GenBank/DDBJ databases">
        <authorList>
            <person name="Yim A.K.Y."/>
            <person name="Chan T.F."/>
            <person name="Ji K.M."/>
            <person name="Liu X.Y."/>
            <person name="Zhou J.W."/>
            <person name="Li R.Q."/>
            <person name="Yang K.Y."/>
            <person name="Li J."/>
            <person name="Li M."/>
            <person name="Law P.T.W."/>
            <person name="Wu Y.L."/>
            <person name="Cai Z.L."/>
            <person name="Qin H."/>
            <person name="Bao Y."/>
            <person name="Leung R.K.K."/>
            <person name="Ng P.K.S."/>
            <person name="Zou J."/>
            <person name="Zhong X.J."/>
            <person name="Ran P.X."/>
            <person name="Zhong N.S."/>
            <person name="Liu Z.G."/>
            <person name="Tsui S.K.W."/>
        </authorList>
    </citation>
    <scope>NUCLEOTIDE SEQUENCE</scope>
    <source>
        <strain evidence="11">Derf</strain>
        <tissue evidence="11">Whole organism</tissue>
    </source>
</reference>
<proteinExistence type="inferred from homology"/>
<dbReference type="GO" id="GO:0006397">
    <property type="term" value="P:mRNA processing"/>
    <property type="evidence" value="ECO:0007669"/>
    <property type="project" value="UniProtKB-KW"/>
</dbReference>
<feature type="compositionally biased region" description="Low complexity" evidence="9">
    <location>
        <begin position="174"/>
        <end position="200"/>
    </location>
</feature>
<keyword evidence="5" id="KW-0507">mRNA processing</keyword>
<evidence type="ECO:0000256" key="8">
    <source>
        <dbReference type="ARBA" id="ARBA00034695"/>
    </source>
</evidence>
<comment type="subcellular location">
    <subcellularLocation>
        <location evidence="1">Cytoplasm</location>
        <location evidence="1">Myofibril</location>
        <location evidence="1">Sarcomere</location>
        <location evidence="1">Z line</location>
    </subcellularLocation>
    <subcellularLocation>
        <location evidence="2">Nucleus</location>
        <location evidence="2">Cajal body</location>
    </subcellularLocation>
    <subcellularLocation>
        <location evidence="8">Nucleus</location>
        <location evidence="8">Gem</location>
    </subcellularLocation>
</comment>
<dbReference type="CDD" id="cd22852">
    <property type="entry name" value="SMN_C"/>
    <property type="match status" value="1"/>
</dbReference>
<dbReference type="PROSITE" id="PS50304">
    <property type="entry name" value="TUDOR"/>
    <property type="match status" value="1"/>
</dbReference>
<evidence type="ECO:0000256" key="5">
    <source>
        <dbReference type="ARBA" id="ARBA00022664"/>
    </source>
</evidence>
<evidence type="ECO:0000259" key="10">
    <source>
        <dbReference type="PROSITE" id="PS50304"/>
    </source>
</evidence>
<dbReference type="GO" id="GO:0030018">
    <property type="term" value="C:Z disc"/>
    <property type="evidence" value="ECO:0007669"/>
    <property type="project" value="UniProtKB-SubCell"/>
</dbReference>
<organism evidence="11 12">
    <name type="scientific">Dermatophagoides farinae</name>
    <name type="common">American house dust mite</name>
    <dbReference type="NCBI Taxonomy" id="6954"/>
    <lineage>
        <taxon>Eukaryota</taxon>
        <taxon>Metazoa</taxon>
        <taxon>Ecdysozoa</taxon>
        <taxon>Arthropoda</taxon>
        <taxon>Chelicerata</taxon>
        <taxon>Arachnida</taxon>
        <taxon>Acari</taxon>
        <taxon>Acariformes</taxon>
        <taxon>Sarcoptiformes</taxon>
        <taxon>Astigmata</taxon>
        <taxon>Psoroptidia</taxon>
        <taxon>Analgoidea</taxon>
        <taxon>Pyroglyphidae</taxon>
        <taxon>Dermatophagoidinae</taxon>
        <taxon>Dermatophagoides</taxon>
    </lineage>
</organism>
<dbReference type="Pfam" id="PF20635">
    <property type="entry name" value="SMN_YG-box"/>
    <property type="match status" value="1"/>
</dbReference>
<comment type="similarity">
    <text evidence="3">Belongs to the SMN family.</text>
</comment>
<evidence type="ECO:0000313" key="11">
    <source>
        <dbReference type="EMBL" id="KAH9505820.1"/>
    </source>
</evidence>
<dbReference type="GO" id="GO:0008380">
    <property type="term" value="P:RNA splicing"/>
    <property type="evidence" value="ECO:0007669"/>
    <property type="project" value="UniProtKB-KW"/>
</dbReference>
<dbReference type="InterPro" id="IPR047313">
    <property type="entry name" value="SMN_C"/>
</dbReference>
<evidence type="ECO:0000256" key="3">
    <source>
        <dbReference type="ARBA" id="ARBA00005371"/>
    </source>
</evidence>
<protein>
    <submittedName>
        <fullName evidence="11">SMN protein Smn1</fullName>
    </submittedName>
</protein>
<evidence type="ECO:0000256" key="7">
    <source>
        <dbReference type="ARBA" id="ARBA00023242"/>
    </source>
</evidence>
<name>A0A922HTP2_DERFA</name>
<dbReference type="GO" id="GO:0003723">
    <property type="term" value="F:RNA binding"/>
    <property type="evidence" value="ECO:0007669"/>
    <property type="project" value="InterPro"/>
</dbReference>
<dbReference type="AlphaFoldDB" id="A0A922HTP2"/>
<dbReference type="PANTHER" id="PTHR39267:SF1">
    <property type="entry name" value="SURVIVAL MOTOR NEURON PROTEIN"/>
    <property type="match status" value="1"/>
</dbReference>
<sequence length="384" mass="44133">MVPPLCELLLVNDDRDGFAGDLITELNGIVWLKRNDNINNQSEQMNSIVANSKENEHNKKVECEEYDDNDDHSVEDEEEIDYGDEDDEIILNDQDVWDDSILIQMYEQSQREIAEALRKKHLNYKNKNNVDVDDNNEQPTPAPPPVPPPPTTTTSSSANNNDNKKKSKNKKTFQPKTAAAAAAPQNNNNQSNNAVSKQNQTSNWKQGDYCRLIYSEDNNEYEAQIIDLNYSNDLCFIRYIGYENEEWRQLSELKPSAGNYFRDRQTQMAINDGYYSGGGSVQFEQNGNDKEYNDYHPASNEFMTGTSRIIPPPPPFFGLNPSTSTTTDNQSIMMNEEDTLASMLMSWYMTGYHTGYFQAQRDIRKSNMMMMMMNRCNHCRRTTK</sequence>
<evidence type="ECO:0000256" key="1">
    <source>
        <dbReference type="ARBA" id="ARBA00004216"/>
    </source>
</evidence>
<dbReference type="InterPro" id="IPR002999">
    <property type="entry name" value="Tudor"/>
</dbReference>
<feature type="region of interest" description="Disordered" evidence="9">
    <location>
        <begin position="125"/>
        <end position="202"/>
    </location>
</feature>
<evidence type="ECO:0000256" key="4">
    <source>
        <dbReference type="ARBA" id="ARBA00022490"/>
    </source>
</evidence>
<dbReference type="Gene3D" id="3.40.190.10">
    <property type="entry name" value="Periplasmic binding protein-like II"/>
    <property type="match status" value="1"/>
</dbReference>
<dbReference type="Gene3D" id="2.30.30.140">
    <property type="match status" value="1"/>
</dbReference>
<comment type="caution">
    <text evidence="11">The sequence shown here is derived from an EMBL/GenBank/DDBJ whole genome shotgun (WGS) entry which is preliminary data.</text>
</comment>
<keyword evidence="4" id="KW-0963">Cytoplasm</keyword>
<dbReference type="CDD" id="cd20398">
    <property type="entry name" value="Tudor_SMN"/>
    <property type="match status" value="1"/>
</dbReference>
<evidence type="ECO:0000256" key="2">
    <source>
        <dbReference type="ARBA" id="ARBA00004408"/>
    </source>
</evidence>
<dbReference type="InterPro" id="IPR049481">
    <property type="entry name" value="SMN_G2-BD"/>
</dbReference>
<dbReference type="SMART" id="SM00333">
    <property type="entry name" value="TUDOR"/>
    <property type="match status" value="1"/>
</dbReference>
<gene>
    <name evidence="11" type="primary">SMN1</name>
    <name evidence="11" type="ORF">DERF_010592</name>
</gene>
<keyword evidence="6" id="KW-0508">mRNA splicing</keyword>
<evidence type="ECO:0000256" key="6">
    <source>
        <dbReference type="ARBA" id="ARBA00023187"/>
    </source>
</evidence>
<feature type="domain" description="Tudor" evidence="10">
    <location>
        <begin position="203"/>
        <end position="263"/>
    </location>
</feature>
<reference evidence="11" key="2">
    <citation type="journal article" date="2022" name="Res Sq">
        <title>Comparative Genomics Reveals Insights into the Divergent Evolution of Astigmatic Mites and Household Pest Adaptations.</title>
        <authorList>
            <person name="Xiong Q."/>
            <person name="Wan A.T.-Y."/>
            <person name="Liu X.-Y."/>
            <person name="Fung C.S.-H."/>
            <person name="Xiao X."/>
            <person name="Malainual N."/>
            <person name="Hou J."/>
            <person name="Wang L."/>
            <person name="Wang M."/>
            <person name="Yang K."/>
            <person name="Cui Y."/>
            <person name="Leung E."/>
            <person name="Nong W."/>
            <person name="Shin S.-K."/>
            <person name="Au S."/>
            <person name="Jeong K.Y."/>
            <person name="Chew F.T."/>
            <person name="Hui J."/>
            <person name="Leung T.F."/>
            <person name="Tungtrongchitr A."/>
            <person name="Zhong N."/>
            <person name="Liu Z."/>
            <person name="Tsui S."/>
        </authorList>
    </citation>
    <scope>NUCLEOTIDE SEQUENCE</scope>
    <source>
        <strain evidence="11">Derf</strain>
        <tissue evidence="11">Whole organism</tissue>
    </source>
</reference>